<organism evidence="2">
    <name type="scientific">uncultured prokaryote</name>
    <dbReference type="NCBI Taxonomy" id="198431"/>
    <lineage>
        <taxon>unclassified sequences</taxon>
        <taxon>environmental samples</taxon>
    </lineage>
</organism>
<proteinExistence type="predicted"/>
<evidence type="ECO:0000313" key="2">
    <source>
        <dbReference type="EMBL" id="CRY96584.1"/>
    </source>
</evidence>
<protein>
    <submittedName>
        <fullName evidence="2">Uncharacterized protein</fullName>
    </submittedName>
</protein>
<sequence length="89" mass="8985">MLHPGSREVTRKSRLGRRESASGGKVAARYGTENKPVRARGRASLHAARALDEAGGAGGGRALAPACSARPPPGPAARACFKGSGALLP</sequence>
<feature type="region of interest" description="Disordered" evidence="1">
    <location>
        <begin position="1"/>
        <end position="42"/>
    </location>
</feature>
<reference evidence="2" key="2">
    <citation type="submission" date="2015-07" db="EMBL/GenBank/DDBJ databases">
        <title>Plasmids, circular viruses and viroids from rat gut.</title>
        <authorList>
            <person name="Jorgensen T.J."/>
            <person name="Hansen M.A."/>
            <person name="Xu Z."/>
            <person name="Tabak M.A."/>
            <person name="Sorensen S.J."/>
            <person name="Hansen L.H."/>
        </authorList>
    </citation>
    <scope>NUCLEOTIDE SEQUENCE</scope>
    <source>
        <strain evidence="2">RGFK1154</strain>
    </source>
</reference>
<name>A0A0H5Q598_9ZZZZ</name>
<dbReference type="EMBL" id="LN853732">
    <property type="protein sequence ID" value="CRY96584.1"/>
    <property type="molecule type" value="Genomic_DNA"/>
</dbReference>
<feature type="compositionally biased region" description="Basic and acidic residues" evidence="1">
    <location>
        <begin position="1"/>
        <end position="20"/>
    </location>
</feature>
<dbReference type="AlphaFoldDB" id="A0A0H5Q598"/>
<accession>A0A0H5Q598</accession>
<feature type="region of interest" description="Disordered" evidence="1">
    <location>
        <begin position="54"/>
        <end position="75"/>
    </location>
</feature>
<evidence type="ECO:0000256" key="1">
    <source>
        <dbReference type="SAM" id="MobiDB-lite"/>
    </source>
</evidence>
<reference evidence="2" key="1">
    <citation type="submission" date="2015-06" db="EMBL/GenBank/DDBJ databases">
        <authorList>
            <person name="Joergensen T."/>
        </authorList>
    </citation>
    <scope>NUCLEOTIDE SEQUENCE</scope>
    <source>
        <strain evidence="2">RGFK1154</strain>
    </source>
</reference>